<evidence type="ECO:0000256" key="6">
    <source>
        <dbReference type="ARBA" id="ARBA00075309"/>
    </source>
</evidence>
<dbReference type="SMART" id="SM00110">
    <property type="entry name" value="C1Q"/>
    <property type="match status" value="1"/>
</dbReference>
<dbReference type="AlphaFoldDB" id="G1QEZ4"/>
<dbReference type="GO" id="GO:0070165">
    <property type="term" value="P:positive regulation of adiponectin secretion"/>
    <property type="evidence" value="ECO:0007669"/>
    <property type="project" value="UniProtKB-ARBA"/>
</dbReference>
<keyword evidence="3" id="KW-0732">Signal</keyword>
<name>G1QEZ4_MYOLU</name>
<dbReference type="Proteomes" id="UP000001074">
    <property type="component" value="Unassembled WGS sequence"/>
</dbReference>
<reference evidence="10" key="2">
    <citation type="submission" date="2025-08" db="UniProtKB">
        <authorList>
            <consortium name="Ensembl"/>
        </authorList>
    </citation>
    <scope>IDENTIFICATION</scope>
</reference>
<dbReference type="GO" id="GO:0005581">
    <property type="term" value="C:collagen trimer"/>
    <property type="evidence" value="ECO:0007669"/>
    <property type="project" value="UniProtKB-KW"/>
</dbReference>
<organism evidence="10 11">
    <name type="scientific">Myotis lucifugus</name>
    <name type="common">Little brown bat</name>
    <dbReference type="NCBI Taxonomy" id="59463"/>
    <lineage>
        <taxon>Eukaryota</taxon>
        <taxon>Metazoa</taxon>
        <taxon>Chordata</taxon>
        <taxon>Craniata</taxon>
        <taxon>Vertebrata</taxon>
        <taxon>Euteleostomi</taxon>
        <taxon>Mammalia</taxon>
        <taxon>Eutheria</taxon>
        <taxon>Laurasiatheria</taxon>
        <taxon>Chiroptera</taxon>
        <taxon>Yangochiroptera</taxon>
        <taxon>Vespertilionidae</taxon>
        <taxon>Myotis</taxon>
    </lineage>
</organism>
<dbReference type="GO" id="GO:0005576">
    <property type="term" value="C:extracellular region"/>
    <property type="evidence" value="ECO:0007669"/>
    <property type="project" value="UniProtKB-SubCell"/>
</dbReference>
<dbReference type="PANTHER" id="PTHR15427:SF52">
    <property type="entry name" value="C1Q DOMAIN-CONTAINING PROTEIN"/>
    <property type="match status" value="1"/>
</dbReference>
<reference evidence="10 11" key="1">
    <citation type="journal article" date="2011" name="Nature">
        <title>A high-resolution map of human evolutionary constraint using 29 mammals.</title>
        <authorList>
            <person name="Lindblad-Toh K."/>
            <person name="Garber M."/>
            <person name="Zuk O."/>
            <person name="Lin M.F."/>
            <person name="Parker B.J."/>
            <person name="Washietl S."/>
            <person name="Kheradpour P."/>
            <person name="Ernst J."/>
            <person name="Jordan G."/>
            <person name="Mauceli E."/>
            <person name="Ward L.D."/>
            <person name="Lowe C.B."/>
            <person name="Holloway A.K."/>
            <person name="Clamp M."/>
            <person name="Gnerre S."/>
            <person name="Alfoldi J."/>
            <person name="Beal K."/>
            <person name="Chang J."/>
            <person name="Clawson H."/>
            <person name="Cuff J."/>
            <person name="Di Palma F."/>
            <person name="Fitzgerald S."/>
            <person name="Flicek P."/>
            <person name="Guttman M."/>
            <person name="Hubisz M.J."/>
            <person name="Jaffe D.B."/>
            <person name="Jungreis I."/>
            <person name="Kent W.J."/>
            <person name="Kostka D."/>
            <person name="Lara M."/>
            <person name="Martins A.L."/>
            <person name="Massingham T."/>
            <person name="Moltke I."/>
            <person name="Raney B.J."/>
            <person name="Rasmussen M.D."/>
            <person name="Robinson J."/>
            <person name="Stark A."/>
            <person name="Vilella A.J."/>
            <person name="Wen J."/>
            <person name="Xie X."/>
            <person name="Zody M.C."/>
            <person name="Baldwin J."/>
            <person name="Bloom T."/>
            <person name="Chin C.W."/>
            <person name="Heiman D."/>
            <person name="Nicol R."/>
            <person name="Nusbaum C."/>
            <person name="Young S."/>
            <person name="Wilkinson J."/>
            <person name="Worley K.C."/>
            <person name="Kovar C.L."/>
            <person name="Muzny D.M."/>
            <person name="Gibbs R.A."/>
            <person name="Cree A."/>
            <person name="Dihn H.H."/>
            <person name="Fowler G."/>
            <person name="Jhangiani S."/>
            <person name="Joshi V."/>
            <person name="Lee S."/>
            <person name="Lewis L.R."/>
            <person name="Nazareth L.V."/>
            <person name="Okwuonu G."/>
            <person name="Santibanez J."/>
            <person name="Warren W.C."/>
            <person name="Mardis E.R."/>
            <person name="Weinstock G.M."/>
            <person name="Wilson R.K."/>
            <person name="Delehaunty K."/>
            <person name="Dooling D."/>
            <person name="Fronik C."/>
            <person name="Fulton L."/>
            <person name="Fulton B."/>
            <person name="Graves T."/>
            <person name="Minx P."/>
            <person name="Sodergren E."/>
            <person name="Birney E."/>
            <person name="Margulies E.H."/>
            <person name="Herrero J."/>
            <person name="Green E.D."/>
            <person name="Haussler D."/>
            <person name="Siepel A."/>
            <person name="Goldman N."/>
            <person name="Pollard K.S."/>
            <person name="Pedersen J.S."/>
            <person name="Lander E.S."/>
            <person name="Kellis M."/>
        </authorList>
    </citation>
    <scope>NUCLEOTIDE SEQUENCE [LARGE SCALE GENOMIC DNA]</scope>
</reference>
<gene>
    <name evidence="10" type="primary">LOC102436666</name>
</gene>
<evidence type="ECO:0000256" key="2">
    <source>
        <dbReference type="ARBA" id="ARBA00022525"/>
    </source>
</evidence>
<dbReference type="InterPro" id="IPR008160">
    <property type="entry name" value="Collagen"/>
</dbReference>
<dbReference type="Pfam" id="PF00386">
    <property type="entry name" value="C1q"/>
    <property type="match status" value="1"/>
</dbReference>
<evidence type="ECO:0000256" key="7">
    <source>
        <dbReference type="ARBA" id="ARBA00082743"/>
    </source>
</evidence>
<dbReference type="GO" id="GO:0001819">
    <property type="term" value="P:positive regulation of cytokine production"/>
    <property type="evidence" value="ECO:0007669"/>
    <property type="project" value="UniProtKB-ARBA"/>
</dbReference>
<evidence type="ECO:0000313" key="11">
    <source>
        <dbReference type="Proteomes" id="UP000001074"/>
    </source>
</evidence>
<dbReference type="InterPro" id="IPR001073">
    <property type="entry name" value="C1q_dom"/>
</dbReference>
<reference evidence="10" key="3">
    <citation type="submission" date="2025-09" db="UniProtKB">
        <authorList>
            <consortium name="Ensembl"/>
        </authorList>
    </citation>
    <scope>IDENTIFICATION</scope>
</reference>
<feature type="compositionally biased region" description="Basic and acidic residues" evidence="8">
    <location>
        <begin position="15"/>
        <end position="42"/>
    </location>
</feature>
<accession>G1QEZ4</accession>
<comment type="subcellular location">
    <subcellularLocation>
        <location evidence="1">Secreted</location>
    </subcellularLocation>
</comment>
<dbReference type="EMBL" id="AAPE02065417">
    <property type="status" value="NOT_ANNOTATED_CDS"/>
    <property type="molecule type" value="Genomic_DNA"/>
</dbReference>
<dbReference type="GO" id="GO:0048878">
    <property type="term" value="P:chemical homeostasis"/>
    <property type="evidence" value="ECO:0007669"/>
    <property type="project" value="UniProtKB-ARBA"/>
</dbReference>
<protein>
    <recommendedName>
        <fullName evidence="5">Complement C1q tumor necrosis factor-related protein 3</fullName>
    </recommendedName>
    <alternativeName>
        <fullName evidence="7">Collagenous repeat-containing sequence 26 kDa protein</fullName>
    </alternativeName>
    <alternativeName>
        <fullName evidence="6">Secretory protein CORS26</fullName>
    </alternativeName>
</protein>
<evidence type="ECO:0000256" key="4">
    <source>
        <dbReference type="ARBA" id="ARBA00023119"/>
    </source>
</evidence>
<dbReference type="GO" id="GO:0045721">
    <property type="term" value="P:negative regulation of gluconeogenesis"/>
    <property type="evidence" value="ECO:0007669"/>
    <property type="project" value="UniProtKB-ARBA"/>
</dbReference>
<evidence type="ECO:0000256" key="8">
    <source>
        <dbReference type="SAM" id="MobiDB-lite"/>
    </source>
</evidence>
<keyword evidence="4" id="KW-0176">Collagen</keyword>
<evidence type="ECO:0000259" key="9">
    <source>
        <dbReference type="PROSITE" id="PS50871"/>
    </source>
</evidence>
<evidence type="ECO:0000256" key="1">
    <source>
        <dbReference type="ARBA" id="ARBA00004613"/>
    </source>
</evidence>
<evidence type="ECO:0000313" key="10">
    <source>
        <dbReference type="Ensembl" id="ENSMLUP00000022277.1"/>
    </source>
</evidence>
<dbReference type="InterPro" id="IPR008983">
    <property type="entry name" value="Tumour_necrosis_fac-like_dom"/>
</dbReference>
<feature type="region of interest" description="Disordered" evidence="8">
    <location>
        <begin position="1"/>
        <end position="47"/>
    </location>
</feature>
<dbReference type="GO" id="GO:1902531">
    <property type="term" value="P:regulation of intracellular signal transduction"/>
    <property type="evidence" value="ECO:0007669"/>
    <property type="project" value="UniProtKB-ARBA"/>
</dbReference>
<evidence type="ECO:0000256" key="5">
    <source>
        <dbReference type="ARBA" id="ARBA00072744"/>
    </source>
</evidence>
<proteinExistence type="predicted"/>
<feature type="domain" description="C1q" evidence="9">
    <location>
        <begin position="48"/>
        <end position="181"/>
    </location>
</feature>
<dbReference type="InterPro" id="IPR050392">
    <property type="entry name" value="Collagen/C1q_domain"/>
</dbReference>
<dbReference type="eggNOG" id="ENOG502QSK2">
    <property type="taxonomic scope" value="Eukaryota"/>
</dbReference>
<dbReference type="SUPFAM" id="SSF49842">
    <property type="entry name" value="TNF-like"/>
    <property type="match status" value="1"/>
</dbReference>
<dbReference type="Pfam" id="PF01391">
    <property type="entry name" value="Collagen"/>
    <property type="match status" value="1"/>
</dbReference>
<dbReference type="InParanoid" id="G1QEZ4"/>
<keyword evidence="2" id="KW-0964">Secreted</keyword>
<dbReference type="PRINTS" id="PR00007">
    <property type="entry name" value="COMPLEMNTC1Q"/>
</dbReference>
<dbReference type="Gene3D" id="2.60.120.40">
    <property type="match status" value="1"/>
</dbReference>
<feature type="compositionally biased region" description="Low complexity" evidence="8">
    <location>
        <begin position="1"/>
        <end position="14"/>
    </location>
</feature>
<evidence type="ECO:0000256" key="3">
    <source>
        <dbReference type="ARBA" id="ARBA00022729"/>
    </source>
</evidence>
<keyword evidence="11" id="KW-1185">Reference proteome</keyword>
<sequence length="181" mass="19647">GNHGNNGNNGATGHEGAKGEKGDKGDLGPRGERGQHGPKGEKGYPGVPPELQIAFMASLATHFSNQNSGIIFSSVETNIGNFFDVMTGRFGAPVSGVYFFTFSMMKHEDVEEVYVYLMHNGNTVFSMYSYETKGKSDTSSNHAVLKLAKGDEVWLRMGNGALHGDHQRFSTFAGFLLFETK</sequence>
<dbReference type="GO" id="GO:0042802">
    <property type="term" value="F:identical protein binding"/>
    <property type="evidence" value="ECO:0007669"/>
    <property type="project" value="UniProtKB-ARBA"/>
</dbReference>
<dbReference type="Ensembl" id="ENSMLUT00000029742.1">
    <property type="protein sequence ID" value="ENSMLUP00000022277.1"/>
    <property type="gene ID" value="ENSMLUG00000028890.1"/>
</dbReference>
<dbReference type="PROSITE" id="PS50871">
    <property type="entry name" value="C1Q"/>
    <property type="match status" value="1"/>
</dbReference>
<dbReference type="HOGENOM" id="CLU_001074_0_1_1"/>
<dbReference type="PANTHER" id="PTHR15427">
    <property type="entry name" value="EMILIN ELASTIN MICROFIBRIL INTERFACE-LOCATED PROTEIN ELASTIN MICROFIBRIL INTERFACER"/>
    <property type="match status" value="1"/>
</dbReference>
<dbReference type="FunFam" id="2.60.120.40:FF:000006">
    <property type="entry name" value="complement C1q tumor necrosis factor-related protein 3 isoform X2"/>
    <property type="match status" value="1"/>
</dbReference>
<dbReference type="GeneTree" id="ENSGT00940000161378"/>